<feature type="region of interest" description="Disordered" evidence="1">
    <location>
        <begin position="1"/>
        <end position="31"/>
    </location>
</feature>
<evidence type="ECO:0000313" key="3">
    <source>
        <dbReference type="Proteomes" id="UP000270034"/>
    </source>
</evidence>
<feature type="compositionally biased region" description="Basic residues" evidence="1">
    <location>
        <begin position="1"/>
        <end position="16"/>
    </location>
</feature>
<dbReference type="GO" id="GO:0016740">
    <property type="term" value="F:transferase activity"/>
    <property type="evidence" value="ECO:0007669"/>
    <property type="project" value="UniProtKB-KW"/>
</dbReference>
<dbReference type="KEGG" id="aot:AcetOri_orf02297"/>
<evidence type="ECO:0000313" key="2">
    <source>
        <dbReference type="EMBL" id="BBC79876.1"/>
    </source>
</evidence>
<accession>A0A2Z5ZHG3</accession>
<organism evidence="2 3">
    <name type="scientific">Acetobacter orientalis</name>
    <dbReference type="NCBI Taxonomy" id="146474"/>
    <lineage>
        <taxon>Bacteria</taxon>
        <taxon>Pseudomonadati</taxon>
        <taxon>Pseudomonadota</taxon>
        <taxon>Alphaproteobacteria</taxon>
        <taxon>Acetobacterales</taxon>
        <taxon>Acetobacteraceae</taxon>
        <taxon>Acetobacter</taxon>
    </lineage>
</organism>
<protein>
    <submittedName>
        <fullName evidence="2">Glycosyltransferase</fullName>
    </submittedName>
</protein>
<dbReference type="Proteomes" id="UP000270034">
    <property type="component" value="Chromosome"/>
</dbReference>
<proteinExistence type="predicted"/>
<gene>
    <name evidence="2" type="ORF">AcetOrient_orf02297</name>
</gene>
<reference evidence="2 3" key="1">
    <citation type="submission" date="2018-02" db="EMBL/GenBank/DDBJ databases">
        <title>Acetobacter orientalis genome.</title>
        <authorList>
            <person name="Nakashima N."/>
            <person name="Tamura T."/>
        </authorList>
    </citation>
    <scope>NUCLEOTIDE SEQUENCE [LARGE SCALE GENOMIC DNA]</scope>
    <source>
        <strain evidence="2 3">FAN1</strain>
    </source>
</reference>
<dbReference type="AlphaFoldDB" id="A0A2Z5ZHG3"/>
<dbReference type="EMBL" id="AP018515">
    <property type="protein sequence ID" value="BBC79876.1"/>
    <property type="molecule type" value="Genomic_DNA"/>
</dbReference>
<evidence type="ECO:0000256" key="1">
    <source>
        <dbReference type="SAM" id="MobiDB-lite"/>
    </source>
</evidence>
<sequence>MVGKARKGKTQTRRMTKPATGGRGKAALRASAARRSYTAGQELEPVDEMDVSFTGLLDEADQFAEDAVMSGQNTHTAEAEAAVAFDGAWYLAIYPDVKEAGIEPVAHFLEHGLQEGRNPNPYFDGRAYVHANPDIAAFPFGPFMHYVCFGFREKRPLR</sequence>
<name>A0A2Z5ZHG3_9PROT</name>
<keyword evidence="2" id="KW-0808">Transferase</keyword>